<proteinExistence type="predicted"/>
<dbReference type="WBParaSite" id="HPBE_0000568401-mRNA-1">
    <property type="protein sequence ID" value="HPBE_0000568401-mRNA-1"/>
    <property type="gene ID" value="HPBE_0000568401"/>
</dbReference>
<protein>
    <submittedName>
        <fullName evidence="3">ANAPC4_WD40 domain-containing protein</fullName>
    </submittedName>
</protein>
<gene>
    <name evidence="1" type="ORF">HPBE_LOCUS5685</name>
</gene>
<sequence>MALIVGLFDENEKHLTDPIKPGCPITTALLRRRLWDVEWSEVGSVAVQGSNEMAVLCVDDTSIRLFTDHIDKHDR</sequence>
<accession>A0A183FGB9</accession>
<organism evidence="2 3">
    <name type="scientific">Heligmosomoides polygyrus</name>
    <name type="common">Parasitic roundworm</name>
    <dbReference type="NCBI Taxonomy" id="6339"/>
    <lineage>
        <taxon>Eukaryota</taxon>
        <taxon>Metazoa</taxon>
        <taxon>Ecdysozoa</taxon>
        <taxon>Nematoda</taxon>
        <taxon>Chromadorea</taxon>
        <taxon>Rhabditida</taxon>
        <taxon>Rhabditina</taxon>
        <taxon>Rhabditomorpha</taxon>
        <taxon>Strongyloidea</taxon>
        <taxon>Heligmosomidae</taxon>
        <taxon>Heligmosomoides</taxon>
    </lineage>
</organism>
<reference evidence="3" key="2">
    <citation type="submission" date="2019-09" db="UniProtKB">
        <authorList>
            <consortium name="WormBaseParasite"/>
        </authorList>
    </citation>
    <scope>IDENTIFICATION</scope>
</reference>
<accession>A0A3P7WVY6</accession>
<dbReference type="EMBL" id="UZAH01025519">
    <property type="protein sequence ID" value="VDO65471.1"/>
    <property type="molecule type" value="Genomic_DNA"/>
</dbReference>
<evidence type="ECO:0000313" key="3">
    <source>
        <dbReference type="WBParaSite" id="HPBE_0000568401-mRNA-1"/>
    </source>
</evidence>
<evidence type="ECO:0000313" key="1">
    <source>
        <dbReference type="EMBL" id="VDO65471.1"/>
    </source>
</evidence>
<name>A0A183FGB9_HELPZ</name>
<dbReference type="Proteomes" id="UP000050761">
    <property type="component" value="Unassembled WGS sequence"/>
</dbReference>
<reference evidence="1 2" key="1">
    <citation type="submission" date="2018-11" db="EMBL/GenBank/DDBJ databases">
        <authorList>
            <consortium name="Pathogen Informatics"/>
        </authorList>
    </citation>
    <scope>NUCLEOTIDE SEQUENCE [LARGE SCALE GENOMIC DNA]</scope>
</reference>
<evidence type="ECO:0000313" key="2">
    <source>
        <dbReference type="Proteomes" id="UP000050761"/>
    </source>
</evidence>
<keyword evidence="2" id="KW-1185">Reference proteome</keyword>
<dbReference type="AlphaFoldDB" id="A0A183FGB9"/>